<name>A0A803MS24_CHEQI</name>
<feature type="domain" description="Reverse transcriptase" evidence="1">
    <location>
        <begin position="65"/>
        <end position="171"/>
    </location>
</feature>
<reference evidence="2" key="2">
    <citation type="submission" date="2021-03" db="UniProtKB">
        <authorList>
            <consortium name="EnsemblPlants"/>
        </authorList>
    </citation>
    <scope>IDENTIFICATION</scope>
</reference>
<dbReference type="Proteomes" id="UP000596660">
    <property type="component" value="Unplaced"/>
</dbReference>
<evidence type="ECO:0000313" key="2">
    <source>
        <dbReference type="EnsemblPlants" id="AUR62034075-RA:cds"/>
    </source>
</evidence>
<proteinExistence type="predicted"/>
<reference evidence="2" key="1">
    <citation type="journal article" date="2017" name="Nature">
        <title>The genome of Chenopodium quinoa.</title>
        <authorList>
            <person name="Jarvis D.E."/>
            <person name="Ho Y.S."/>
            <person name="Lightfoot D.J."/>
            <person name="Schmoeckel S.M."/>
            <person name="Li B."/>
            <person name="Borm T.J.A."/>
            <person name="Ohyanagi H."/>
            <person name="Mineta K."/>
            <person name="Michell C.T."/>
            <person name="Saber N."/>
            <person name="Kharbatia N.M."/>
            <person name="Rupper R.R."/>
            <person name="Sharp A.R."/>
            <person name="Dally N."/>
            <person name="Boughton B.A."/>
            <person name="Woo Y.H."/>
            <person name="Gao G."/>
            <person name="Schijlen E.G.W.M."/>
            <person name="Guo X."/>
            <person name="Momin A.A."/>
            <person name="Negrao S."/>
            <person name="Al-Babili S."/>
            <person name="Gehring C."/>
            <person name="Roessner U."/>
            <person name="Jung C."/>
            <person name="Murphy K."/>
            <person name="Arold S.T."/>
            <person name="Gojobori T."/>
            <person name="van der Linden C.G."/>
            <person name="van Loo E.N."/>
            <person name="Jellen E.N."/>
            <person name="Maughan P.J."/>
            <person name="Tester M."/>
        </authorList>
    </citation>
    <scope>NUCLEOTIDE SEQUENCE [LARGE SCALE GENOMIC DNA]</scope>
    <source>
        <strain evidence="2">cv. PI 614886</strain>
    </source>
</reference>
<dbReference type="OMA" id="FAFINWI"/>
<dbReference type="PANTHER" id="PTHR31635">
    <property type="entry name" value="REVERSE TRANSCRIPTASE DOMAIN-CONTAINING PROTEIN-RELATED"/>
    <property type="match status" value="1"/>
</dbReference>
<dbReference type="AlphaFoldDB" id="A0A803MS24"/>
<sequence length="327" mass="36938">MFNIDINKAPGPDGFGSSFYKESWGIVGEEVCDAVLDFLEHKKLLREINATSLTLVPKTKSPGSVTEFGPIACCNVIYKCISKVLCERLKKVLPAVIAENQSAFVHSRFIIHNIMVCQDLVRQCGRGDATASCLIKLDLKKAYDTVEWSFIKEMMVALQFPKKFIDLIMVSLGGRCLSCIWEFQNVQKGSHLLSVNISLKRCALESEFGAVDTFLLQPGLHRDFLWYGNVCNKPGYIVWNKICCKKKFGGLGLRNIEAWNAAALGKHVWAIAQKQDNLWVKWINAVYLKGKNWLDYQPKADCSWYWKQICLVKDKMKSVMPPASIGQ</sequence>
<dbReference type="Pfam" id="PF00078">
    <property type="entry name" value="RVT_1"/>
    <property type="match status" value="1"/>
</dbReference>
<organism evidence="2 3">
    <name type="scientific">Chenopodium quinoa</name>
    <name type="common">Quinoa</name>
    <dbReference type="NCBI Taxonomy" id="63459"/>
    <lineage>
        <taxon>Eukaryota</taxon>
        <taxon>Viridiplantae</taxon>
        <taxon>Streptophyta</taxon>
        <taxon>Embryophyta</taxon>
        <taxon>Tracheophyta</taxon>
        <taxon>Spermatophyta</taxon>
        <taxon>Magnoliopsida</taxon>
        <taxon>eudicotyledons</taxon>
        <taxon>Gunneridae</taxon>
        <taxon>Pentapetalae</taxon>
        <taxon>Caryophyllales</taxon>
        <taxon>Chenopodiaceae</taxon>
        <taxon>Chenopodioideae</taxon>
        <taxon>Atripliceae</taxon>
        <taxon>Chenopodium</taxon>
    </lineage>
</organism>
<evidence type="ECO:0000259" key="1">
    <source>
        <dbReference type="Pfam" id="PF00078"/>
    </source>
</evidence>
<dbReference type="EnsemblPlants" id="AUR62034075-RA">
    <property type="protein sequence ID" value="AUR62034075-RA:cds"/>
    <property type="gene ID" value="AUR62034075"/>
</dbReference>
<evidence type="ECO:0000313" key="3">
    <source>
        <dbReference type="Proteomes" id="UP000596660"/>
    </source>
</evidence>
<dbReference type="Gramene" id="AUR62034075-RA">
    <property type="protein sequence ID" value="AUR62034075-RA:cds"/>
    <property type="gene ID" value="AUR62034075"/>
</dbReference>
<protein>
    <recommendedName>
        <fullName evidence="1">Reverse transcriptase domain-containing protein</fullName>
    </recommendedName>
</protein>
<accession>A0A803MS24</accession>
<dbReference type="InterPro" id="IPR000477">
    <property type="entry name" value="RT_dom"/>
</dbReference>
<keyword evidence="3" id="KW-1185">Reference proteome</keyword>
<dbReference type="PANTHER" id="PTHR31635:SF196">
    <property type="entry name" value="REVERSE TRANSCRIPTASE DOMAIN-CONTAINING PROTEIN-RELATED"/>
    <property type="match status" value="1"/>
</dbReference>